<evidence type="ECO:0000256" key="9">
    <source>
        <dbReference type="ARBA" id="ARBA00039003"/>
    </source>
</evidence>
<dbReference type="OrthoDB" id="9811557at2"/>
<evidence type="ECO:0000313" key="15">
    <source>
        <dbReference type="EMBL" id="SUA56072.1"/>
    </source>
</evidence>
<dbReference type="SUPFAM" id="SSF46548">
    <property type="entry name" value="alpha-helical ferredoxin"/>
    <property type="match status" value="1"/>
</dbReference>
<dbReference type="InterPro" id="IPR036318">
    <property type="entry name" value="FAD-bd_PCMH-like_sf"/>
</dbReference>
<dbReference type="GO" id="GO:0046872">
    <property type="term" value="F:metal ion binding"/>
    <property type="evidence" value="ECO:0007669"/>
    <property type="project" value="UniProtKB-KW"/>
</dbReference>
<dbReference type="EC" id="1.1.99.39" evidence="9"/>
<evidence type="ECO:0000256" key="3">
    <source>
        <dbReference type="ARBA" id="ARBA00022630"/>
    </source>
</evidence>
<dbReference type="GO" id="GO:0051539">
    <property type="term" value="F:4 iron, 4 sulfur cluster binding"/>
    <property type="evidence" value="ECO:0007669"/>
    <property type="project" value="UniProtKB-KW"/>
</dbReference>
<keyword evidence="2" id="KW-0004">4Fe-4S</keyword>
<feature type="domain" description="FAD-binding PCMH-type" evidence="13">
    <location>
        <begin position="43"/>
        <end position="282"/>
    </location>
</feature>
<evidence type="ECO:0000256" key="12">
    <source>
        <dbReference type="ARBA" id="ARBA00067680"/>
    </source>
</evidence>
<proteinExistence type="inferred from homology"/>
<keyword evidence="7" id="KW-0408">Iron</keyword>
<evidence type="ECO:0000256" key="7">
    <source>
        <dbReference type="ARBA" id="ARBA00023004"/>
    </source>
</evidence>
<dbReference type="Gene3D" id="3.30.465.10">
    <property type="match status" value="1"/>
</dbReference>
<dbReference type="Proteomes" id="UP000254603">
    <property type="component" value="Unassembled WGS sequence"/>
</dbReference>
<reference evidence="14 17" key="2">
    <citation type="submission" date="2020-12" db="EMBL/GenBank/DDBJ databases">
        <title>FDA dAtabase for Regulatory Grade micrObial Sequences (FDA-ARGOS): Supporting development and validation of Infectious Disease Dx tests.</title>
        <authorList>
            <person name="Sproer C."/>
            <person name="Gronow S."/>
            <person name="Severitt S."/>
            <person name="Schroder I."/>
            <person name="Tallon L."/>
            <person name="Sadzewicz L."/>
            <person name="Zhao X."/>
            <person name="Boylan J."/>
            <person name="Ott S."/>
            <person name="Bowen H."/>
            <person name="Vavikolanu K."/>
            <person name="Mehta A."/>
            <person name="Aluvathingal J."/>
            <person name="Nadendla S."/>
            <person name="Lowell S."/>
            <person name="Myers T."/>
            <person name="Yan Y."/>
            <person name="Sichtig H."/>
        </authorList>
    </citation>
    <scope>NUCLEOTIDE SEQUENCE [LARGE SCALE GENOMIC DNA]</scope>
    <source>
        <strain evidence="14 17">FDAARGOS_872</strain>
    </source>
</reference>
<dbReference type="GO" id="GO:0071949">
    <property type="term" value="F:FAD binding"/>
    <property type="evidence" value="ECO:0007669"/>
    <property type="project" value="InterPro"/>
</dbReference>
<dbReference type="SUPFAM" id="SSF55103">
    <property type="entry name" value="FAD-linked oxidases, C-terminal domain"/>
    <property type="match status" value="1"/>
</dbReference>
<dbReference type="InterPro" id="IPR016166">
    <property type="entry name" value="FAD-bd_PCMH"/>
</dbReference>
<dbReference type="Pfam" id="PF02913">
    <property type="entry name" value="FAD-oxidase_C"/>
    <property type="match status" value="1"/>
</dbReference>
<comment type="catalytic activity">
    <reaction evidence="10">
        <text>(R)-2-hydroxyglutarate + A = 2-oxoglutarate + AH2</text>
        <dbReference type="Rhea" id="RHEA:38295"/>
        <dbReference type="ChEBI" id="CHEBI:13193"/>
        <dbReference type="ChEBI" id="CHEBI:15801"/>
        <dbReference type="ChEBI" id="CHEBI:16810"/>
        <dbReference type="ChEBI" id="CHEBI:17499"/>
        <dbReference type="EC" id="1.1.99.39"/>
    </reaction>
    <physiologicalReaction direction="left-to-right" evidence="10">
        <dbReference type="Rhea" id="RHEA:38296"/>
    </physiologicalReaction>
</comment>
<keyword evidence="5" id="KW-0274">FAD</keyword>
<evidence type="ECO:0000256" key="1">
    <source>
        <dbReference type="ARBA" id="ARBA00001974"/>
    </source>
</evidence>
<gene>
    <name evidence="14" type="ORF">I6G29_09595</name>
    <name evidence="15" type="ORF">NCTC11997_01986</name>
</gene>
<dbReference type="Pfam" id="PF01565">
    <property type="entry name" value="FAD_binding_4"/>
    <property type="match status" value="1"/>
</dbReference>
<protein>
    <recommendedName>
        <fullName evidence="12">D-2-hydroxyglutarate dehydrogenase</fullName>
        <ecNumber evidence="9">1.1.99.39</ecNumber>
    </recommendedName>
</protein>
<dbReference type="GO" id="GO:0051990">
    <property type="term" value="F:(R)-2-hydroxyglutarate dehydrogenase activity"/>
    <property type="evidence" value="ECO:0007669"/>
    <property type="project" value="UniProtKB-EC"/>
</dbReference>
<sequence>MKSEKITQNYKDFLKELAKTGFAGDIRIDTASRVVMSTDNSIYQSTPQAVLHPKNTQDVQHIMQLLAKPRFRDIIVTPRGGGTGTNGQSLTHGILVDLSTHMNQILEINPEEQWVRVQTGVVKDQLNAALKPYGLFFAPELSTSNRATIGGMINTDASGQGSCVYGKTRDHVLELDMVTLGGHRFNSKAIDPNQLKQLTNKEDHVATYYQAAHDISTQYAQLIEDSFPKLNRCLTGYDLAHLWEDSTDPIADTKLFNLNSILCGSEGSLGFMTEAKLNVLPIPLHSALVNIQYPDFMAALRDARALIEHQPLSIETVDSTVLKLAQEDFIWSQVEEFFPQKGNKQALGINLVEFSGNNQTEVADKVKEFTQFLEQDQQLRSGYTIAYGREAIQRVYAMRKRSVGLLGNMQGEARPQPFVEDTVVPPEHLADFIEEFRQLLDEHNLKYGMFGHVDAGVLHVRPALDMKNTADSELIKTITDQVVSLTHKYGGLLWGEHGKGLRSEYAPTFFGKLYPALQTIKAAFDPYNQLNPGKIATPPAPEYKLLKVNEISFRGHKDRLIPKNEWLDYGSTMHCNGNGACFNYELDDEMCPSWKATRDRVHSPKGRASLMKDWLYKSAVAKTPEEKEQLKEFSHEVYKAMSGCLSCKSCVGQCPIKVDIPDSRSRFFEVYHQSHRRPLRDHVIANLELLTPVMAKFGSLYNRLIQQQWVSGLIKNHLKLVHLPKMAKASTDHIKKTPVVRPEEVLNWTPQKLATSVLIIQDAFTRYFDSSVLDDFIQLIKYLGYEPHLLPYFANGKALQVLGFRDRFSRQAIKNANKLSALNKLEQLKIVGMDPALTLTYRQEYQKVPGIKVMPNILLPQEWLEPILKAKGKMTITNPNDAVNVQFFGHCTEKTNAPASHALWTSIFDSVGLKVDAQKTGCCGMSGLYGHETANAEVSSKIYDLSWRHKIETAQHSDTPTEIMASGYSCRSQCSIQSNAEVKHPVQILLQHLKQQGHAF</sequence>
<dbReference type="GO" id="GO:0004458">
    <property type="term" value="F:D-lactate dehydrogenase (cytochrome) activity"/>
    <property type="evidence" value="ECO:0007669"/>
    <property type="project" value="TreeGrafter"/>
</dbReference>
<evidence type="ECO:0000256" key="5">
    <source>
        <dbReference type="ARBA" id="ARBA00022827"/>
    </source>
</evidence>
<evidence type="ECO:0000256" key="4">
    <source>
        <dbReference type="ARBA" id="ARBA00022723"/>
    </source>
</evidence>
<dbReference type="SUPFAM" id="SSF56176">
    <property type="entry name" value="FAD-binding/transporter-associated domain-like"/>
    <property type="match status" value="1"/>
</dbReference>
<comment type="similarity">
    <text evidence="11">In the N-terminal section; belongs to the FAD-binding oxidoreductase/transferase type 4 family.</text>
</comment>
<dbReference type="PANTHER" id="PTHR11748:SF119">
    <property type="entry name" value="D-2-HYDROXYGLUTARATE DEHYDROGENASE"/>
    <property type="match status" value="1"/>
</dbReference>
<dbReference type="PROSITE" id="PS00198">
    <property type="entry name" value="4FE4S_FER_1"/>
    <property type="match status" value="1"/>
</dbReference>
<dbReference type="GO" id="GO:1903457">
    <property type="term" value="P:lactate catabolic process"/>
    <property type="evidence" value="ECO:0007669"/>
    <property type="project" value="TreeGrafter"/>
</dbReference>
<evidence type="ECO:0000256" key="6">
    <source>
        <dbReference type="ARBA" id="ARBA00023002"/>
    </source>
</evidence>
<keyword evidence="4" id="KW-0479">Metal-binding</keyword>
<dbReference type="InterPro" id="IPR017900">
    <property type="entry name" value="4Fe4S_Fe_S_CS"/>
</dbReference>
<dbReference type="Gene3D" id="3.30.70.2740">
    <property type="match status" value="1"/>
</dbReference>
<dbReference type="GO" id="GO:0008720">
    <property type="term" value="F:D-lactate dehydrogenase (NAD+) activity"/>
    <property type="evidence" value="ECO:0007669"/>
    <property type="project" value="TreeGrafter"/>
</dbReference>
<dbReference type="InterPro" id="IPR016169">
    <property type="entry name" value="FAD-bd_PCMH_sub2"/>
</dbReference>
<comment type="cofactor">
    <cofactor evidence="1">
        <name>FAD</name>
        <dbReference type="ChEBI" id="CHEBI:57692"/>
    </cofactor>
</comment>
<keyword evidence="3" id="KW-0285">Flavoprotein</keyword>
<evidence type="ECO:0000313" key="17">
    <source>
        <dbReference type="Proteomes" id="UP000594903"/>
    </source>
</evidence>
<organism evidence="15 16">
    <name type="scientific">Oligella ureolytica</name>
    <dbReference type="NCBI Taxonomy" id="90244"/>
    <lineage>
        <taxon>Bacteria</taxon>
        <taxon>Pseudomonadati</taxon>
        <taxon>Pseudomonadota</taxon>
        <taxon>Betaproteobacteria</taxon>
        <taxon>Burkholderiales</taxon>
        <taxon>Alcaligenaceae</taxon>
        <taxon>Oligella</taxon>
    </lineage>
</organism>
<dbReference type="InterPro" id="IPR006094">
    <property type="entry name" value="Oxid_FAD_bind_N"/>
</dbReference>
<dbReference type="InterPro" id="IPR016164">
    <property type="entry name" value="FAD-linked_Oxase-like_C"/>
</dbReference>
<dbReference type="RefSeq" id="WP_018573565.1">
    <property type="nucleotide sequence ID" value="NZ_CP065725.1"/>
</dbReference>
<name>A0A378XGM1_9BURK</name>
<dbReference type="EMBL" id="CP065725">
    <property type="protein sequence ID" value="QPT39414.1"/>
    <property type="molecule type" value="Genomic_DNA"/>
</dbReference>
<accession>A0A378XGM1</accession>
<evidence type="ECO:0000313" key="16">
    <source>
        <dbReference type="Proteomes" id="UP000254603"/>
    </source>
</evidence>
<dbReference type="PROSITE" id="PS51387">
    <property type="entry name" value="FAD_PCMH"/>
    <property type="match status" value="1"/>
</dbReference>
<evidence type="ECO:0000256" key="2">
    <source>
        <dbReference type="ARBA" id="ARBA00022485"/>
    </source>
</evidence>
<evidence type="ECO:0000256" key="11">
    <source>
        <dbReference type="ARBA" id="ARBA00060924"/>
    </source>
</evidence>
<dbReference type="InterPro" id="IPR004113">
    <property type="entry name" value="FAD-bd_oxidored_4_C"/>
</dbReference>
<reference evidence="15 16" key="1">
    <citation type="submission" date="2018-06" db="EMBL/GenBank/DDBJ databases">
        <authorList>
            <consortium name="Pathogen Informatics"/>
            <person name="Doyle S."/>
        </authorList>
    </citation>
    <scope>NUCLEOTIDE SEQUENCE [LARGE SCALE GENOMIC DNA]</scope>
    <source>
        <strain evidence="15 16">NCTC11997</strain>
    </source>
</reference>
<dbReference type="FunFam" id="3.30.70.2740:FF:000003">
    <property type="entry name" value="Oxidoreductase, FAD-binding, putative"/>
    <property type="match status" value="1"/>
</dbReference>
<dbReference type="EMBL" id="UGSB01000001">
    <property type="protein sequence ID" value="SUA56072.1"/>
    <property type="molecule type" value="Genomic_DNA"/>
</dbReference>
<dbReference type="Gene3D" id="1.10.1060.10">
    <property type="entry name" value="Alpha-helical ferredoxin"/>
    <property type="match status" value="1"/>
</dbReference>
<evidence type="ECO:0000256" key="8">
    <source>
        <dbReference type="ARBA" id="ARBA00023014"/>
    </source>
</evidence>
<dbReference type="STRING" id="1122619.GCA_000373745_00385"/>
<keyword evidence="6" id="KW-0560">Oxidoreductase</keyword>
<keyword evidence="8" id="KW-0411">Iron-sulfur</keyword>
<evidence type="ECO:0000259" key="13">
    <source>
        <dbReference type="PROSITE" id="PS51387"/>
    </source>
</evidence>
<dbReference type="AlphaFoldDB" id="A0A378XGM1"/>
<dbReference type="InterPro" id="IPR009051">
    <property type="entry name" value="Helical_ferredxn"/>
</dbReference>
<dbReference type="PANTHER" id="PTHR11748">
    <property type="entry name" value="D-LACTATE DEHYDROGENASE"/>
    <property type="match status" value="1"/>
</dbReference>
<keyword evidence="17" id="KW-1185">Reference proteome</keyword>
<dbReference type="Proteomes" id="UP000594903">
    <property type="component" value="Chromosome"/>
</dbReference>
<evidence type="ECO:0000313" key="14">
    <source>
        <dbReference type="EMBL" id="QPT39414.1"/>
    </source>
</evidence>
<evidence type="ECO:0000256" key="10">
    <source>
        <dbReference type="ARBA" id="ARBA00051291"/>
    </source>
</evidence>